<accession>A0A0E9TWG2</accession>
<sequence length="28" mass="3277">MANFWDSTFIWHGEISYLSTSVEQVSKL</sequence>
<organism evidence="1">
    <name type="scientific">Anguilla anguilla</name>
    <name type="common">European freshwater eel</name>
    <name type="synonym">Muraena anguilla</name>
    <dbReference type="NCBI Taxonomy" id="7936"/>
    <lineage>
        <taxon>Eukaryota</taxon>
        <taxon>Metazoa</taxon>
        <taxon>Chordata</taxon>
        <taxon>Craniata</taxon>
        <taxon>Vertebrata</taxon>
        <taxon>Euteleostomi</taxon>
        <taxon>Actinopterygii</taxon>
        <taxon>Neopterygii</taxon>
        <taxon>Teleostei</taxon>
        <taxon>Anguilliformes</taxon>
        <taxon>Anguillidae</taxon>
        <taxon>Anguilla</taxon>
    </lineage>
</organism>
<dbReference type="EMBL" id="GBXM01050785">
    <property type="protein sequence ID" value="JAH57792.1"/>
    <property type="molecule type" value="Transcribed_RNA"/>
</dbReference>
<evidence type="ECO:0000313" key="1">
    <source>
        <dbReference type="EMBL" id="JAH57792.1"/>
    </source>
</evidence>
<name>A0A0E9TWG2_ANGAN</name>
<protein>
    <submittedName>
        <fullName evidence="1">Uncharacterized protein</fullName>
    </submittedName>
</protein>
<dbReference type="AlphaFoldDB" id="A0A0E9TWG2"/>
<reference evidence="1" key="2">
    <citation type="journal article" date="2015" name="Fish Shellfish Immunol.">
        <title>Early steps in the European eel (Anguilla anguilla)-Vibrio vulnificus interaction in the gills: Role of the RtxA13 toxin.</title>
        <authorList>
            <person name="Callol A."/>
            <person name="Pajuelo D."/>
            <person name="Ebbesson L."/>
            <person name="Teles M."/>
            <person name="MacKenzie S."/>
            <person name="Amaro C."/>
        </authorList>
    </citation>
    <scope>NUCLEOTIDE SEQUENCE</scope>
</reference>
<reference evidence="1" key="1">
    <citation type="submission" date="2014-11" db="EMBL/GenBank/DDBJ databases">
        <authorList>
            <person name="Amaro Gonzalez C."/>
        </authorList>
    </citation>
    <scope>NUCLEOTIDE SEQUENCE</scope>
</reference>
<proteinExistence type="predicted"/>